<dbReference type="GO" id="GO:0003677">
    <property type="term" value="F:DNA binding"/>
    <property type="evidence" value="ECO:0007669"/>
    <property type="project" value="UniProtKB-KW"/>
</dbReference>
<dbReference type="HAMAP" id="MF_01420">
    <property type="entry name" value="HTH_type_WhiA"/>
    <property type="match status" value="1"/>
</dbReference>
<reference evidence="9" key="1">
    <citation type="journal article" date="2019" name="Int. J. Syst. Evol. Microbiol.">
        <title>The Global Catalogue of Microorganisms (GCM) 10K type strain sequencing project: providing services to taxonomists for standard genome sequencing and annotation.</title>
        <authorList>
            <consortium name="The Broad Institute Genomics Platform"/>
            <consortium name="The Broad Institute Genome Sequencing Center for Infectious Disease"/>
            <person name="Wu L."/>
            <person name="Ma J."/>
        </authorList>
    </citation>
    <scope>NUCLEOTIDE SEQUENCE [LARGE SCALE GENOMIC DNA]</scope>
    <source>
        <strain evidence="9">JCM 16953</strain>
    </source>
</reference>
<dbReference type="InterPro" id="IPR018478">
    <property type="entry name" value="Sporu_reg_WhiA_N_dom"/>
</dbReference>
<dbReference type="Pfam" id="PF10298">
    <property type="entry name" value="WhiA_N"/>
    <property type="match status" value="1"/>
</dbReference>
<feature type="domain" description="Sporulation transcription regulator WhiA N-terminal" evidence="6">
    <location>
        <begin position="20"/>
        <end position="104"/>
    </location>
</feature>
<protein>
    <recommendedName>
        <fullName evidence="4">Probable cell division protein WhiA</fullName>
    </recommendedName>
</protein>
<evidence type="ECO:0000256" key="4">
    <source>
        <dbReference type="HAMAP-Rule" id="MF_01420"/>
    </source>
</evidence>
<comment type="function">
    <text evidence="4">Involved in cell division and chromosome segregation.</text>
</comment>
<comment type="caution">
    <text evidence="8">The sequence shown here is derived from an EMBL/GenBank/DDBJ whole genome shotgun (WGS) entry which is preliminary data.</text>
</comment>
<dbReference type="InterPro" id="IPR027434">
    <property type="entry name" value="Homing_endonucl"/>
</dbReference>
<dbReference type="Gene3D" id="3.10.28.10">
    <property type="entry name" value="Homing endonucleases"/>
    <property type="match status" value="1"/>
</dbReference>
<evidence type="ECO:0000313" key="8">
    <source>
        <dbReference type="EMBL" id="GAA3832064.1"/>
    </source>
</evidence>
<evidence type="ECO:0000256" key="1">
    <source>
        <dbReference type="ARBA" id="ARBA00022618"/>
    </source>
</evidence>
<evidence type="ECO:0000256" key="3">
    <source>
        <dbReference type="ARBA" id="ARBA00023306"/>
    </source>
</evidence>
<dbReference type="InterPro" id="IPR003802">
    <property type="entry name" value="Sporulation_regulator_WhiA"/>
</dbReference>
<comment type="similarity">
    <text evidence="4">Belongs to the WhiA family.</text>
</comment>
<dbReference type="Proteomes" id="UP001501821">
    <property type="component" value="Unassembled WGS sequence"/>
</dbReference>
<keyword evidence="1 4" id="KW-0132">Cell division</keyword>
<evidence type="ECO:0000259" key="5">
    <source>
        <dbReference type="Pfam" id="PF02650"/>
    </source>
</evidence>
<sequence>MAMTAQVKAELASTPVTKACCRKAEVASTLRFAGGLHIVAGRIVVEAELDTGAAARRLRKDIAEIYGQSSDVVMVQGNGIRKGSRYIVRIAKDGEALARQTGLLDQRGRPVRGLPPAVVSGGACDAVAAWRGAFLAHGSLTEPGRSSSLEVTCPGSEAALALVGVARRLGIQSKAREVRGVDRVVIRDGDAIGQLLTRLGAHETLMAWEERRMRREVRATANRLANFDDANLRRSARAAVTAGARVDRAMEILGDEVPDHLRMAGELRLQHKQASLEELGALHEPALTKDAIAGRIRRLLAMADKRAEELGIPDTEASLTPEMLAGEA</sequence>
<dbReference type="NCBIfam" id="TIGR00647">
    <property type="entry name" value="DNA_bind_WhiA"/>
    <property type="match status" value="1"/>
</dbReference>
<dbReference type="InterPro" id="IPR039518">
    <property type="entry name" value="WhiA_LAGLIDADG_dom"/>
</dbReference>
<evidence type="ECO:0000259" key="6">
    <source>
        <dbReference type="Pfam" id="PF10298"/>
    </source>
</evidence>
<dbReference type="InterPro" id="IPR023054">
    <property type="entry name" value="Sporulation_regulator_WhiA_C"/>
</dbReference>
<accession>A0ABP7J251</accession>
<evidence type="ECO:0000259" key="7">
    <source>
        <dbReference type="Pfam" id="PF14527"/>
    </source>
</evidence>
<keyword evidence="9" id="KW-1185">Reference proteome</keyword>
<keyword evidence="3 4" id="KW-0131">Cell cycle</keyword>
<feature type="domain" description="Sporulation regulator WhiA C-terminal" evidence="5">
    <location>
        <begin position="221"/>
        <end position="303"/>
    </location>
</feature>
<dbReference type="RefSeq" id="WP_344778177.1">
    <property type="nucleotide sequence ID" value="NZ_BAABAH010000017.1"/>
</dbReference>
<name>A0ABP7J251_9ACTN</name>
<gene>
    <name evidence="4 8" type="primary">whiA</name>
    <name evidence="8" type="ORF">GCM10022242_36590</name>
</gene>
<dbReference type="EMBL" id="BAABAH010000017">
    <property type="protein sequence ID" value="GAA3832064.1"/>
    <property type="molecule type" value="Genomic_DNA"/>
</dbReference>
<proteinExistence type="inferred from homology"/>
<evidence type="ECO:0000313" key="9">
    <source>
        <dbReference type="Proteomes" id="UP001501821"/>
    </source>
</evidence>
<dbReference type="Pfam" id="PF02650">
    <property type="entry name" value="HTH_WhiA"/>
    <property type="match status" value="1"/>
</dbReference>
<organism evidence="8 9">
    <name type="scientific">Nocardioides panacisoli</name>
    <dbReference type="NCBI Taxonomy" id="627624"/>
    <lineage>
        <taxon>Bacteria</taxon>
        <taxon>Bacillati</taxon>
        <taxon>Actinomycetota</taxon>
        <taxon>Actinomycetes</taxon>
        <taxon>Propionibacteriales</taxon>
        <taxon>Nocardioidaceae</taxon>
        <taxon>Nocardioides</taxon>
    </lineage>
</organism>
<keyword evidence="2 4" id="KW-0238">DNA-binding</keyword>
<feature type="domain" description="WhiA LAGLIDADG-like" evidence="7">
    <location>
        <begin position="128"/>
        <end position="218"/>
    </location>
</feature>
<dbReference type="PANTHER" id="PTHR37307:SF1">
    <property type="entry name" value="CELL DIVISION PROTEIN WHIA-RELATED"/>
    <property type="match status" value="1"/>
</dbReference>
<dbReference type="PANTHER" id="PTHR37307">
    <property type="entry name" value="CELL DIVISION PROTEIN WHIA-RELATED"/>
    <property type="match status" value="1"/>
</dbReference>
<evidence type="ECO:0000256" key="2">
    <source>
        <dbReference type="ARBA" id="ARBA00023125"/>
    </source>
</evidence>
<dbReference type="Pfam" id="PF14527">
    <property type="entry name" value="LAGLIDADG_WhiA"/>
    <property type="match status" value="1"/>
</dbReference>